<dbReference type="Proteomes" id="UP001470230">
    <property type="component" value="Unassembled WGS sequence"/>
</dbReference>
<dbReference type="EMBL" id="JAPFFF010000005">
    <property type="protein sequence ID" value="KAK8889809.1"/>
    <property type="molecule type" value="Genomic_DNA"/>
</dbReference>
<evidence type="ECO:0000313" key="3">
    <source>
        <dbReference type="Proteomes" id="UP001470230"/>
    </source>
</evidence>
<accession>A0ABR2KF88</accession>
<proteinExistence type="predicted"/>
<evidence type="ECO:0000313" key="2">
    <source>
        <dbReference type="EMBL" id="KAK8889809.1"/>
    </source>
</evidence>
<protein>
    <submittedName>
        <fullName evidence="2">Uncharacterized protein</fullName>
    </submittedName>
</protein>
<reference evidence="2 3" key="1">
    <citation type="submission" date="2024-04" db="EMBL/GenBank/DDBJ databases">
        <title>Tritrichomonas musculus Genome.</title>
        <authorList>
            <person name="Alves-Ferreira E."/>
            <person name="Grigg M."/>
            <person name="Lorenzi H."/>
            <person name="Galac M."/>
        </authorList>
    </citation>
    <scope>NUCLEOTIDE SEQUENCE [LARGE SCALE GENOMIC DNA]</scope>
    <source>
        <strain evidence="2 3">EAF2021</strain>
    </source>
</reference>
<feature type="region of interest" description="Disordered" evidence="1">
    <location>
        <begin position="1"/>
        <end position="46"/>
    </location>
</feature>
<feature type="compositionally biased region" description="Basic residues" evidence="1">
    <location>
        <begin position="24"/>
        <end position="41"/>
    </location>
</feature>
<evidence type="ECO:0000256" key="1">
    <source>
        <dbReference type="SAM" id="MobiDB-lite"/>
    </source>
</evidence>
<organism evidence="2 3">
    <name type="scientific">Tritrichomonas musculus</name>
    <dbReference type="NCBI Taxonomy" id="1915356"/>
    <lineage>
        <taxon>Eukaryota</taxon>
        <taxon>Metamonada</taxon>
        <taxon>Parabasalia</taxon>
        <taxon>Tritrichomonadida</taxon>
        <taxon>Tritrichomonadidae</taxon>
        <taxon>Tritrichomonas</taxon>
    </lineage>
</organism>
<gene>
    <name evidence="2" type="ORF">M9Y10_034563</name>
</gene>
<name>A0ABR2KF88_9EUKA</name>
<keyword evidence="3" id="KW-1185">Reference proteome</keyword>
<comment type="caution">
    <text evidence="2">The sequence shown here is derived from an EMBL/GenBank/DDBJ whole genome shotgun (WGS) entry which is preliminary data.</text>
</comment>
<sequence>MSSKEGKSLFESEVKRPAAAVRANRNRGRGKGKISKPRVSVKPHISSTDSNDAFWTTLIKCNDADEFWSQMVEPKLKNDMKSEAMALIDQIKKTDFNDDPV</sequence>
<feature type="compositionally biased region" description="Basic and acidic residues" evidence="1">
    <location>
        <begin position="1"/>
        <end position="16"/>
    </location>
</feature>